<dbReference type="Ensembl" id="ENSLLET00000038583.1">
    <property type="protein sequence ID" value="ENSLLEP00000037155.1"/>
    <property type="gene ID" value="ENSLLEG00000023523.1"/>
</dbReference>
<organism evidence="3 4">
    <name type="scientific">Leptobrachium leishanense</name>
    <name type="common">Leishan spiny toad</name>
    <dbReference type="NCBI Taxonomy" id="445787"/>
    <lineage>
        <taxon>Eukaryota</taxon>
        <taxon>Metazoa</taxon>
        <taxon>Chordata</taxon>
        <taxon>Craniata</taxon>
        <taxon>Vertebrata</taxon>
        <taxon>Euteleostomi</taxon>
        <taxon>Amphibia</taxon>
        <taxon>Batrachia</taxon>
        <taxon>Anura</taxon>
        <taxon>Pelobatoidea</taxon>
        <taxon>Megophryidae</taxon>
        <taxon>Leptobrachium</taxon>
    </lineage>
</organism>
<name>A0A8C5QEL7_9ANUR</name>
<gene>
    <name evidence="3" type="primary">CCDC97</name>
</gene>
<protein>
    <submittedName>
        <fullName evidence="3">Coiled-coil domain containing 97</fullName>
    </submittedName>
</protein>
<feature type="region of interest" description="Disordered" evidence="1">
    <location>
        <begin position="319"/>
        <end position="347"/>
    </location>
</feature>
<accession>A0A8C5QEL7</accession>
<keyword evidence="4" id="KW-1185">Reference proteome</keyword>
<dbReference type="AlphaFoldDB" id="A0A8C5QEL7"/>
<evidence type="ECO:0000256" key="1">
    <source>
        <dbReference type="SAM" id="MobiDB-lite"/>
    </source>
</evidence>
<feature type="region of interest" description="Disordered" evidence="1">
    <location>
        <begin position="368"/>
        <end position="419"/>
    </location>
</feature>
<evidence type="ECO:0000259" key="2">
    <source>
        <dbReference type="Pfam" id="PF09747"/>
    </source>
</evidence>
<dbReference type="PANTHER" id="PTHR31840:SF1">
    <property type="entry name" value="COILED-COIL DOMAIN-CONTAINING PROTEIN 97"/>
    <property type="match status" value="1"/>
</dbReference>
<reference evidence="3" key="1">
    <citation type="submission" date="2025-08" db="UniProtKB">
        <authorList>
            <consortium name="Ensembl"/>
        </authorList>
    </citation>
    <scope>IDENTIFICATION</scope>
</reference>
<dbReference type="OrthoDB" id="333176at2759"/>
<evidence type="ECO:0000313" key="4">
    <source>
        <dbReference type="Proteomes" id="UP000694569"/>
    </source>
</evidence>
<reference evidence="3" key="2">
    <citation type="submission" date="2025-09" db="UniProtKB">
        <authorList>
            <consortium name="Ensembl"/>
        </authorList>
    </citation>
    <scope>IDENTIFICATION</scope>
</reference>
<feature type="region of interest" description="Disordered" evidence="1">
    <location>
        <begin position="266"/>
        <end position="290"/>
    </location>
</feature>
<evidence type="ECO:0000313" key="3">
    <source>
        <dbReference type="Ensembl" id="ENSLLEP00000037155.1"/>
    </source>
</evidence>
<dbReference type="Pfam" id="PF09747">
    <property type="entry name" value="CCD97-like_C"/>
    <property type="match status" value="1"/>
</dbReference>
<feature type="domain" description="CCD97-like C-terminal" evidence="2">
    <location>
        <begin position="185"/>
        <end position="345"/>
    </location>
</feature>
<dbReference type="Proteomes" id="UP000694569">
    <property type="component" value="Unplaced"/>
</dbReference>
<proteinExistence type="predicted"/>
<feature type="compositionally biased region" description="Acidic residues" evidence="1">
    <location>
        <begin position="266"/>
        <end position="289"/>
    </location>
</feature>
<sequence>MAAPCAVAEASEKSPEPNRRSREEEEMERGGGISDQDAEATDMNPEAPPTAPESGQSRCGEEEEVLARTLREARRLGSREDPGTPVLPDLSDALRDMFQTISGSSVPVRSQQKGEPEFSAEQKAAMLLELYRAKPLVFLERFRTVLREEHLDCFNHLTGDYAADFYCKEIRSACRRRREHTRVRNKRYAALQQLITAGEYFSDEQMRERDPLMYEHYVGQYQSEEEIMSQNSKDMSCATSLSDVLLNSCQEEALQQRLEAQRMLEDDCMEEEEEEEDPELPPDEEQEVNSEERALLREEFISQMHQRFLQGKDRDFDYSAVDDNPEFDNLDIVSRDEEERYFDEDDDFMETKQTGAGDEQMVEPIEIYISPGPGECGSPELKDPGAAAPSAPLVVTPPGLRVSPDGKSHDVKPGSCYCS</sequence>
<feature type="compositionally biased region" description="Basic and acidic residues" evidence="1">
    <location>
        <begin position="10"/>
        <end position="23"/>
    </location>
</feature>
<dbReference type="InterPro" id="IPR018613">
    <property type="entry name" value="Ccdc97-like"/>
</dbReference>
<feature type="region of interest" description="Disordered" evidence="1">
    <location>
        <begin position="1"/>
        <end position="68"/>
    </location>
</feature>
<dbReference type="GeneTree" id="ENSGT00390000015495"/>
<dbReference type="PANTHER" id="PTHR31840">
    <property type="entry name" value="COILED-COIL DOMAIN-CONTAINING PROTEIN 97"/>
    <property type="match status" value="1"/>
</dbReference>
<dbReference type="InterPro" id="IPR040233">
    <property type="entry name" value="CCD97-like_C"/>
</dbReference>